<evidence type="ECO:0000313" key="6">
    <source>
        <dbReference type="Proteomes" id="UP001165740"/>
    </source>
</evidence>
<evidence type="ECO:0000256" key="3">
    <source>
        <dbReference type="SAM" id="SignalP"/>
    </source>
</evidence>
<dbReference type="InterPro" id="IPR004094">
    <property type="entry name" value="Antistasin-like"/>
</dbReference>
<accession>A0A9U8EK93</accession>
<dbReference type="Gene3D" id="2.10.22.10">
    <property type="entry name" value="Antistasin, domain 1"/>
    <property type="match status" value="1"/>
</dbReference>
<organism evidence="6 7">
    <name type="scientific">Biomphalaria glabrata</name>
    <name type="common">Bloodfluke planorb</name>
    <name type="synonym">Freshwater snail</name>
    <dbReference type="NCBI Taxonomy" id="6526"/>
    <lineage>
        <taxon>Eukaryota</taxon>
        <taxon>Metazoa</taxon>
        <taxon>Spiralia</taxon>
        <taxon>Lophotrochozoa</taxon>
        <taxon>Mollusca</taxon>
        <taxon>Gastropoda</taxon>
        <taxon>Heterobranchia</taxon>
        <taxon>Euthyneura</taxon>
        <taxon>Panpulmonata</taxon>
        <taxon>Hygrophila</taxon>
        <taxon>Lymnaeoidea</taxon>
        <taxon>Planorbidae</taxon>
        <taxon>Biomphalaria</taxon>
    </lineage>
</organism>
<dbReference type="InterPro" id="IPR008197">
    <property type="entry name" value="WAP_dom"/>
</dbReference>
<dbReference type="OMA" id="NTICAGM"/>
<evidence type="ECO:0000259" key="5">
    <source>
        <dbReference type="PROSITE" id="PS51390"/>
    </source>
</evidence>
<dbReference type="PROSITE" id="PS51252">
    <property type="entry name" value="ANTISTASIN"/>
    <property type="match status" value="2"/>
</dbReference>
<reference evidence="7" key="1">
    <citation type="submission" date="2025-08" db="UniProtKB">
        <authorList>
            <consortium name="RefSeq"/>
        </authorList>
    </citation>
    <scope>IDENTIFICATION</scope>
</reference>
<dbReference type="GeneID" id="106074467"/>
<feature type="chain" id="PRO_5040763944" evidence="3">
    <location>
        <begin position="31"/>
        <end position="366"/>
    </location>
</feature>
<proteinExistence type="predicted"/>
<dbReference type="RefSeq" id="XP_013090703.2">
    <property type="nucleotide sequence ID" value="XM_013235249.2"/>
</dbReference>
<feature type="signal peptide" evidence="3">
    <location>
        <begin position="1"/>
        <end position="30"/>
    </location>
</feature>
<dbReference type="Pfam" id="PF00095">
    <property type="entry name" value="WAP"/>
    <property type="match status" value="2"/>
</dbReference>
<name>A0A9U8EK93_BIOGL</name>
<keyword evidence="6" id="KW-1185">Reference proteome</keyword>
<dbReference type="GO" id="GO:0005576">
    <property type="term" value="C:extracellular region"/>
    <property type="evidence" value="ECO:0007669"/>
    <property type="project" value="InterPro"/>
</dbReference>
<gene>
    <name evidence="7" type="primary">LOC106074467</name>
</gene>
<feature type="domain" description="Antistasin-like" evidence="4">
    <location>
        <begin position="125"/>
        <end position="153"/>
    </location>
</feature>
<sequence>MRCLMTYSHCLDIMLPQFLIVFLVCGYIEGSPRTVDPLWTCPTSPQACVPMSPSQYPAHECQVDGDCEAGARCCYSGCTRRCLLPDPCDKVICKTGYSCLVRDTPCSKPPCQKEATCVPETQVRCPQLNCATTTCPAGQSRVVDSTGCQTCQCEAKKACIRNCVLFCSYGNVLDSNGCPTCKCIPEPEHPCTKMSCASTQECRLVKSNCERAPCKPIATCVPKSKVYYDNTCSFKDKTTAGYPVVDNVTEIDCLQKPCSDGTVCTQLGTNLNRCCWQHTQEKVLEPPKVGECPQEYMLDGTEMSQTCEIDAQCPGDQKCCYRDMRPGTVRFYGGCFTPIHKIVENAAEFCSKNPILYYVFNSVGLC</sequence>
<dbReference type="Gene3D" id="4.10.75.10">
    <property type="entry name" value="Elafin-like"/>
    <property type="match status" value="2"/>
</dbReference>
<dbReference type="Proteomes" id="UP001165740">
    <property type="component" value="Chromosome 6"/>
</dbReference>
<dbReference type="SMART" id="SM00217">
    <property type="entry name" value="WAP"/>
    <property type="match status" value="2"/>
</dbReference>
<dbReference type="InterPro" id="IPR036645">
    <property type="entry name" value="Elafin-like_sf"/>
</dbReference>
<dbReference type="AlphaFoldDB" id="A0A9U8EK93"/>
<keyword evidence="1" id="KW-0646">Protease inhibitor</keyword>
<feature type="domain" description="WAP" evidence="5">
    <location>
        <begin position="33"/>
        <end position="86"/>
    </location>
</feature>
<dbReference type="Pfam" id="PF02822">
    <property type="entry name" value="Antistasin"/>
    <property type="match status" value="1"/>
</dbReference>
<dbReference type="SUPFAM" id="SSF57256">
    <property type="entry name" value="Elafin-like"/>
    <property type="match status" value="2"/>
</dbReference>
<evidence type="ECO:0000256" key="2">
    <source>
        <dbReference type="ARBA" id="ARBA00022900"/>
    </source>
</evidence>
<dbReference type="GO" id="GO:0004867">
    <property type="term" value="F:serine-type endopeptidase inhibitor activity"/>
    <property type="evidence" value="ECO:0007669"/>
    <property type="project" value="UniProtKB-KW"/>
</dbReference>
<evidence type="ECO:0000313" key="7">
    <source>
        <dbReference type="RefSeq" id="XP_013090703.2"/>
    </source>
</evidence>
<dbReference type="InterPro" id="IPR011061">
    <property type="entry name" value="Hirudin/antistatin"/>
</dbReference>
<dbReference type="PROSITE" id="PS51390">
    <property type="entry name" value="WAP"/>
    <property type="match status" value="1"/>
</dbReference>
<dbReference type="OrthoDB" id="406800at2759"/>
<protein>
    <submittedName>
        <fullName evidence="7">Keratin-associated protein 9-1-like isoform X1</fullName>
    </submittedName>
</protein>
<keyword evidence="3" id="KW-0732">Signal</keyword>
<evidence type="ECO:0000259" key="4">
    <source>
        <dbReference type="PROSITE" id="PS51252"/>
    </source>
</evidence>
<evidence type="ECO:0000256" key="1">
    <source>
        <dbReference type="ARBA" id="ARBA00022690"/>
    </source>
</evidence>
<keyword evidence="2" id="KW-0722">Serine protease inhibitor</keyword>
<feature type="domain" description="Antistasin-like" evidence="4">
    <location>
        <begin position="153"/>
        <end position="183"/>
    </location>
</feature>
<dbReference type="SUPFAM" id="SSF57262">
    <property type="entry name" value="Leech antihemostatic proteins"/>
    <property type="match status" value="1"/>
</dbReference>
<dbReference type="KEGG" id="bgt:106074467"/>